<dbReference type="PROSITE" id="PS50112">
    <property type="entry name" value="PAS"/>
    <property type="match status" value="1"/>
</dbReference>
<dbReference type="InterPro" id="IPR000160">
    <property type="entry name" value="GGDEF_dom"/>
</dbReference>
<sequence length="441" mass="50437">MLQDHEYENEHLDRIFRHFPGFVYQLRQYPDGRLVYPYASSSARLLFGVDPEALRHDGSPLLKLIHPSDYERVMESTARSVATMSEWQQEFRMIVNGQTMWLAAYDVPSRLPDGSIVFNGYATVITERKVLEARLAESEKTFRALIENANDVIYTLSPDGVFTYISPMWTEQLGHHRDEVLGQPFAHFVHPEDIEICFSFLQEIVTLGKKRAGIEYRIFHKNGTMQWHMSNASPIYDEGGVITKYMGIARDITESKHLQRKMEKQAHYDNLTELPNRELFFSQLQRLINRSASEEFQVALMFIDLDYFKPVNDNFGHAVGDILLQEVAQRLRDTLRDRDLVGRIGGDEFVVAIADLKSPEKTQAIAEQTAQRILAAIATPFEIEGNTHKISCSIGIALYPEHADDMVSLARKADEAMYLAKSNGRGRLELYQSIASRVSLK</sequence>
<feature type="domain" description="PAC" evidence="3">
    <location>
        <begin position="212"/>
        <end position="264"/>
    </location>
</feature>
<dbReference type="PROSITE" id="PS50113">
    <property type="entry name" value="PAC"/>
    <property type="match status" value="1"/>
</dbReference>
<feature type="domain" description="GGDEF" evidence="4">
    <location>
        <begin position="296"/>
        <end position="433"/>
    </location>
</feature>
<dbReference type="AlphaFoldDB" id="A0A552X0S8"/>
<dbReference type="CDD" id="cd00130">
    <property type="entry name" value="PAS"/>
    <property type="match status" value="2"/>
</dbReference>
<evidence type="ECO:0000259" key="4">
    <source>
        <dbReference type="PROSITE" id="PS50887"/>
    </source>
</evidence>
<reference evidence="5 6" key="1">
    <citation type="submission" date="2019-07" db="EMBL/GenBank/DDBJ databases">
        <authorList>
            <person name="Yang M."/>
            <person name="Zhao D."/>
            <person name="Xiang H."/>
        </authorList>
    </citation>
    <scope>NUCLEOTIDE SEQUENCE [LARGE SCALE GENOMIC DNA]</scope>
    <source>
        <strain evidence="5 6">IM1326</strain>
    </source>
</reference>
<evidence type="ECO:0000313" key="6">
    <source>
        <dbReference type="Proteomes" id="UP000320359"/>
    </source>
</evidence>
<gene>
    <name evidence="5" type="ORF">FM042_09700</name>
</gene>
<dbReference type="Gene3D" id="3.30.450.20">
    <property type="entry name" value="PAS domain"/>
    <property type="match status" value="2"/>
</dbReference>
<dbReference type="Pfam" id="PF00990">
    <property type="entry name" value="GGDEF"/>
    <property type="match status" value="1"/>
</dbReference>
<dbReference type="Pfam" id="PF08447">
    <property type="entry name" value="PAS_3"/>
    <property type="match status" value="2"/>
</dbReference>
<dbReference type="InterPro" id="IPR029787">
    <property type="entry name" value="Nucleotide_cyclase"/>
</dbReference>
<evidence type="ECO:0000313" key="5">
    <source>
        <dbReference type="EMBL" id="TRW48555.1"/>
    </source>
</evidence>
<dbReference type="InterPro" id="IPR035965">
    <property type="entry name" value="PAS-like_dom_sf"/>
</dbReference>
<dbReference type="InterPro" id="IPR000700">
    <property type="entry name" value="PAS-assoc_C"/>
</dbReference>
<accession>A0A552X0S8</accession>
<dbReference type="EMBL" id="VJWL01000003">
    <property type="protein sequence ID" value="TRW48555.1"/>
    <property type="molecule type" value="Genomic_DNA"/>
</dbReference>
<dbReference type="OrthoDB" id="5620448at2"/>
<dbReference type="SUPFAM" id="SSF55785">
    <property type="entry name" value="PYP-like sensor domain (PAS domain)"/>
    <property type="match status" value="2"/>
</dbReference>
<dbReference type="PANTHER" id="PTHR44757">
    <property type="entry name" value="DIGUANYLATE CYCLASE DGCP"/>
    <property type="match status" value="1"/>
</dbReference>
<dbReference type="CDD" id="cd01949">
    <property type="entry name" value="GGDEF"/>
    <property type="match status" value="1"/>
</dbReference>
<dbReference type="PROSITE" id="PS50887">
    <property type="entry name" value="GGDEF"/>
    <property type="match status" value="1"/>
</dbReference>
<dbReference type="InterPro" id="IPR013655">
    <property type="entry name" value="PAS_fold_3"/>
</dbReference>
<dbReference type="InterPro" id="IPR052155">
    <property type="entry name" value="Biofilm_reg_signaling"/>
</dbReference>
<evidence type="ECO:0000259" key="2">
    <source>
        <dbReference type="PROSITE" id="PS50112"/>
    </source>
</evidence>
<comment type="cofactor">
    <cofactor evidence="1">
        <name>Mg(2+)</name>
        <dbReference type="ChEBI" id="CHEBI:18420"/>
    </cofactor>
</comment>
<dbReference type="FunFam" id="3.30.70.270:FF:000001">
    <property type="entry name" value="Diguanylate cyclase domain protein"/>
    <property type="match status" value="1"/>
</dbReference>
<protein>
    <submittedName>
        <fullName evidence="5">Diguanylate cyclase</fullName>
    </submittedName>
</protein>
<dbReference type="InterPro" id="IPR043128">
    <property type="entry name" value="Rev_trsase/Diguanyl_cyclase"/>
</dbReference>
<evidence type="ECO:0000256" key="1">
    <source>
        <dbReference type="ARBA" id="ARBA00001946"/>
    </source>
</evidence>
<dbReference type="PANTHER" id="PTHR44757:SF2">
    <property type="entry name" value="BIOFILM ARCHITECTURE MAINTENANCE PROTEIN MBAA"/>
    <property type="match status" value="1"/>
</dbReference>
<name>A0A552X0S8_9GAMM</name>
<dbReference type="GO" id="GO:0003824">
    <property type="term" value="F:catalytic activity"/>
    <property type="evidence" value="ECO:0007669"/>
    <property type="project" value="UniProtKB-ARBA"/>
</dbReference>
<proteinExistence type="predicted"/>
<dbReference type="NCBIfam" id="TIGR00254">
    <property type="entry name" value="GGDEF"/>
    <property type="match status" value="1"/>
</dbReference>
<evidence type="ECO:0000259" key="3">
    <source>
        <dbReference type="PROSITE" id="PS50113"/>
    </source>
</evidence>
<dbReference type="SUPFAM" id="SSF55073">
    <property type="entry name" value="Nucleotide cyclase"/>
    <property type="match status" value="1"/>
</dbReference>
<keyword evidence="6" id="KW-1185">Reference proteome</keyword>
<dbReference type="Gene3D" id="3.30.70.270">
    <property type="match status" value="1"/>
</dbReference>
<feature type="domain" description="PAS" evidence="2">
    <location>
        <begin position="138"/>
        <end position="208"/>
    </location>
</feature>
<dbReference type="InterPro" id="IPR000014">
    <property type="entry name" value="PAS"/>
</dbReference>
<dbReference type="SMART" id="SM00091">
    <property type="entry name" value="PAS"/>
    <property type="match status" value="2"/>
</dbReference>
<comment type="caution">
    <text evidence="5">The sequence shown here is derived from an EMBL/GenBank/DDBJ whole genome shotgun (WGS) entry which is preliminary data.</text>
</comment>
<dbReference type="Proteomes" id="UP000320359">
    <property type="component" value="Unassembled WGS sequence"/>
</dbReference>
<dbReference type="NCBIfam" id="TIGR00229">
    <property type="entry name" value="sensory_box"/>
    <property type="match status" value="1"/>
</dbReference>
<organism evidence="5 6">
    <name type="scientific">Aliidiomarina halalkaliphila</name>
    <dbReference type="NCBI Taxonomy" id="2593535"/>
    <lineage>
        <taxon>Bacteria</taxon>
        <taxon>Pseudomonadati</taxon>
        <taxon>Pseudomonadota</taxon>
        <taxon>Gammaproteobacteria</taxon>
        <taxon>Alteromonadales</taxon>
        <taxon>Idiomarinaceae</taxon>
        <taxon>Aliidiomarina</taxon>
    </lineage>
</organism>
<dbReference type="SMART" id="SM00267">
    <property type="entry name" value="GGDEF"/>
    <property type="match status" value="1"/>
</dbReference>
<dbReference type="InterPro" id="IPR001610">
    <property type="entry name" value="PAC"/>
</dbReference>
<dbReference type="SMART" id="SM00086">
    <property type="entry name" value="PAC"/>
    <property type="match status" value="1"/>
</dbReference>